<accession>A0A1N7SCM9</accession>
<reference evidence="1 2" key="1">
    <citation type="submission" date="2016-12" db="EMBL/GenBank/DDBJ databases">
        <authorList>
            <person name="Song W.-J."/>
            <person name="Kurnit D.M."/>
        </authorList>
    </citation>
    <scope>NUCLEOTIDE SEQUENCE [LARGE SCALE GENOMIC DNA]</scope>
    <source>
        <strain evidence="1 2">STM7296</strain>
    </source>
</reference>
<evidence type="ECO:0000313" key="2">
    <source>
        <dbReference type="Proteomes" id="UP000187012"/>
    </source>
</evidence>
<dbReference type="STRING" id="1247936.BN2475_530026"/>
<evidence type="ECO:0000313" key="1">
    <source>
        <dbReference type="EMBL" id="SIT45130.1"/>
    </source>
</evidence>
<protein>
    <submittedName>
        <fullName evidence="1">Uncharacterized protein</fullName>
    </submittedName>
</protein>
<dbReference type="Proteomes" id="UP000187012">
    <property type="component" value="Unassembled WGS sequence"/>
</dbReference>
<dbReference type="EMBL" id="CYGX02000053">
    <property type="protein sequence ID" value="SIT45130.1"/>
    <property type="molecule type" value="Genomic_DNA"/>
</dbReference>
<organism evidence="1 2">
    <name type="scientific">Paraburkholderia ribeironis</name>
    <dbReference type="NCBI Taxonomy" id="1247936"/>
    <lineage>
        <taxon>Bacteria</taxon>
        <taxon>Pseudomonadati</taxon>
        <taxon>Pseudomonadota</taxon>
        <taxon>Betaproteobacteria</taxon>
        <taxon>Burkholderiales</taxon>
        <taxon>Burkholderiaceae</taxon>
        <taxon>Paraburkholderia</taxon>
    </lineage>
</organism>
<sequence length="55" mass="6023">MPNFDYGSNNASLDLAKIDKQIDVADYESAIQTAFKEVSNAVTLYKVLGDSWAHG</sequence>
<keyword evidence="2" id="KW-1185">Reference proteome</keyword>
<proteinExistence type="predicted"/>
<gene>
    <name evidence="1" type="ORF">BN2475_530026</name>
</gene>
<dbReference type="Gene3D" id="1.20.1600.10">
    <property type="entry name" value="Outer membrane efflux proteins (OEP)"/>
    <property type="match status" value="1"/>
</dbReference>
<name>A0A1N7SCM9_9BURK</name>
<dbReference type="AlphaFoldDB" id="A0A1N7SCM9"/>
<dbReference type="SUPFAM" id="SSF56954">
    <property type="entry name" value="Outer membrane efflux proteins (OEP)"/>
    <property type="match status" value="1"/>
</dbReference>